<keyword evidence="3 8" id="KW-0540">Nuclease</keyword>
<keyword evidence="6 8" id="KW-0378">Hydrolase</keyword>
<evidence type="ECO:0000256" key="3">
    <source>
        <dbReference type="ARBA" id="ARBA00022722"/>
    </source>
</evidence>
<dbReference type="SUPFAM" id="SSF55486">
    <property type="entry name" value="Metalloproteases ('zincins'), catalytic domain"/>
    <property type="match status" value="1"/>
</dbReference>
<dbReference type="OrthoDB" id="9807740at2"/>
<keyword evidence="4 8" id="KW-0479">Metal-binding</keyword>
<feature type="binding site" evidence="8">
    <location>
        <position position="126"/>
    </location>
    <ligand>
        <name>Zn(2+)</name>
        <dbReference type="ChEBI" id="CHEBI:29105"/>
        <note>catalytic</note>
    </ligand>
</feature>
<proteinExistence type="inferred from homology"/>
<keyword evidence="9" id="KW-0645">Protease</keyword>
<evidence type="ECO:0000256" key="5">
    <source>
        <dbReference type="ARBA" id="ARBA00022759"/>
    </source>
</evidence>
<evidence type="ECO:0000256" key="8">
    <source>
        <dbReference type="HAMAP-Rule" id="MF_00009"/>
    </source>
</evidence>
<feature type="binding site" evidence="8">
    <location>
        <position position="116"/>
    </location>
    <ligand>
        <name>Zn(2+)</name>
        <dbReference type="ChEBI" id="CHEBI:29105"/>
        <note>catalytic</note>
    </ligand>
</feature>
<evidence type="ECO:0000256" key="4">
    <source>
        <dbReference type="ARBA" id="ARBA00022723"/>
    </source>
</evidence>
<dbReference type="EMBL" id="JQED01000015">
    <property type="protein sequence ID" value="KGJ93000.1"/>
    <property type="molecule type" value="Genomic_DNA"/>
</dbReference>
<dbReference type="Gene3D" id="3.40.390.30">
    <property type="entry name" value="Metalloproteases ('zincins'), catalytic domain"/>
    <property type="match status" value="1"/>
</dbReference>
<dbReference type="InterPro" id="IPR002036">
    <property type="entry name" value="YbeY"/>
</dbReference>
<dbReference type="PANTHER" id="PTHR46986">
    <property type="entry name" value="ENDORIBONUCLEASE YBEY, CHLOROPLASTIC"/>
    <property type="match status" value="1"/>
</dbReference>
<dbReference type="Pfam" id="PF02130">
    <property type="entry name" value="YbeY"/>
    <property type="match status" value="1"/>
</dbReference>
<dbReference type="GO" id="GO:0008270">
    <property type="term" value="F:zinc ion binding"/>
    <property type="evidence" value="ECO:0007669"/>
    <property type="project" value="UniProtKB-UniRule"/>
</dbReference>
<comment type="caution">
    <text evidence="9">The sequence shown here is derived from an EMBL/GenBank/DDBJ whole genome shotgun (WGS) entry which is preliminary data.</text>
</comment>
<evidence type="ECO:0000256" key="7">
    <source>
        <dbReference type="ARBA" id="ARBA00022833"/>
    </source>
</evidence>
<dbReference type="InterPro" id="IPR020549">
    <property type="entry name" value="YbeY_CS"/>
</dbReference>
<accession>A0A099KS12</accession>
<dbReference type="EC" id="3.1.-.-" evidence="8"/>
<keyword evidence="8" id="KW-0698">rRNA processing</keyword>
<reference evidence="9 10" key="1">
    <citation type="submission" date="2014-08" db="EMBL/GenBank/DDBJ databases">
        <title>Genomic and Phenotypic Diversity of Colwellia psychrerythraea strains from Disparate Marine Basins.</title>
        <authorList>
            <person name="Techtmann S.M."/>
            <person name="Stelling S.C."/>
            <person name="Utturkar S.M."/>
            <person name="Alshibli N."/>
            <person name="Harris A."/>
            <person name="Brown S.D."/>
            <person name="Hazen T.C."/>
        </authorList>
    </citation>
    <scope>NUCLEOTIDE SEQUENCE [LARGE SCALE GENOMIC DNA]</scope>
    <source>
        <strain evidence="9 10">ND2E</strain>
    </source>
</reference>
<comment type="similarity">
    <text evidence="1 8">Belongs to the endoribonuclease YbeY family.</text>
</comment>
<comment type="function">
    <text evidence="8">Single strand-specific metallo-endoribonuclease involved in late-stage 70S ribosome quality control and in maturation of the 3' terminus of the 16S rRNA.</text>
</comment>
<keyword evidence="2 8" id="KW-0690">Ribosome biogenesis</keyword>
<dbReference type="PROSITE" id="PS01306">
    <property type="entry name" value="UPF0054"/>
    <property type="match status" value="1"/>
</dbReference>
<keyword evidence="5 8" id="KW-0255">Endonuclease</keyword>
<dbReference type="InterPro" id="IPR023091">
    <property type="entry name" value="MetalPrtase_cat_dom_sf_prd"/>
</dbReference>
<feature type="binding site" evidence="8">
    <location>
        <position position="120"/>
    </location>
    <ligand>
        <name>Zn(2+)</name>
        <dbReference type="ChEBI" id="CHEBI:29105"/>
        <note>catalytic</note>
    </ligand>
</feature>
<dbReference type="GO" id="GO:0004521">
    <property type="term" value="F:RNA endonuclease activity"/>
    <property type="evidence" value="ECO:0007669"/>
    <property type="project" value="UniProtKB-UniRule"/>
</dbReference>
<evidence type="ECO:0000256" key="6">
    <source>
        <dbReference type="ARBA" id="ARBA00022801"/>
    </source>
</evidence>
<evidence type="ECO:0000313" key="10">
    <source>
        <dbReference type="Proteomes" id="UP000029843"/>
    </source>
</evidence>
<gene>
    <name evidence="8" type="primary">ybeY</name>
    <name evidence="9" type="ORF">ND2E_2466</name>
</gene>
<keyword evidence="8" id="KW-0963">Cytoplasm</keyword>
<comment type="subcellular location">
    <subcellularLocation>
        <location evidence="8">Cytoplasm</location>
    </subcellularLocation>
</comment>
<dbReference type="RefSeq" id="WP_033093239.1">
    <property type="nucleotide sequence ID" value="NZ_JQED01000015.1"/>
</dbReference>
<evidence type="ECO:0000313" key="9">
    <source>
        <dbReference type="EMBL" id="KGJ93000.1"/>
    </source>
</evidence>
<dbReference type="NCBIfam" id="TIGR00043">
    <property type="entry name" value="rRNA maturation RNase YbeY"/>
    <property type="match status" value="1"/>
</dbReference>
<sequence>MPHEIDLQIACAPTELPTKEQFQLWVDAALAEVSNEPNQEFELTIRLVNNEESQQLNNQYRGKDKPTNVLSFPFEVPDGVELNLLGDLIICIEVMKQEAQEQNKALFDHWAHLVIHGCLHLVGFDHISESEALEMETIETSILNKLGISDPYLEQ</sequence>
<dbReference type="HAMAP" id="MF_00009">
    <property type="entry name" value="Endoribonucl_YbeY"/>
    <property type="match status" value="1"/>
</dbReference>
<keyword evidence="7 8" id="KW-0862">Zinc</keyword>
<dbReference type="GO" id="GO:0006364">
    <property type="term" value="P:rRNA processing"/>
    <property type="evidence" value="ECO:0007669"/>
    <property type="project" value="UniProtKB-UniRule"/>
</dbReference>
<dbReference type="GO" id="GO:0005737">
    <property type="term" value="C:cytoplasm"/>
    <property type="evidence" value="ECO:0007669"/>
    <property type="project" value="UniProtKB-SubCell"/>
</dbReference>
<dbReference type="PATRIC" id="fig|28229.4.peg.1495"/>
<dbReference type="AlphaFoldDB" id="A0A099KS12"/>
<dbReference type="GO" id="GO:0004222">
    <property type="term" value="F:metalloendopeptidase activity"/>
    <property type="evidence" value="ECO:0007669"/>
    <property type="project" value="InterPro"/>
</dbReference>
<organism evidence="9 10">
    <name type="scientific">Colwellia psychrerythraea</name>
    <name type="common">Vibrio psychroerythus</name>
    <dbReference type="NCBI Taxonomy" id="28229"/>
    <lineage>
        <taxon>Bacteria</taxon>
        <taxon>Pseudomonadati</taxon>
        <taxon>Pseudomonadota</taxon>
        <taxon>Gammaproteobacteria</taxon>
        <taxon>Alteromonadales</taxon>
        <taxon>Colwelliaceae</taxon>
        <taxon>Colwellia</taxon>
    </lineage>
</organism>
<dbReference type="GO" id="GO:0006508">
    <property type="term" value="P:proteolysis"/>
    <property type="evidence" value="ECO:0007669"/>
    <property type="project" value="UniProtKB-KW"/>
</dbReference>
<name>A0A099KS12_COLPS</name>
<evidence type="ECO:0000256" key="1">
    <source>
        <dbReference type="ARBA" id="ARBA00010875"/>
    </source>
</evidence>
<dbReference type="Proteomes" id="UP000029843">
    <property type="component" value="Unassembled WGS sequence"/>
</dbReference>
<comment type="cofactor">
    <cofactor evidence="8">
        <name>Zn(2+)</name>
        <dbReference type="ChEBI" id="CHEBI:29105"/>
    </cofactor>
    <text evidence="8">Binds 1 zinc ion.</text>
</comment>
<evidence type="ECO:0000256" key="2">
    <source>
        <dbReference type="ARBA" id="ARBA00022517"/>
    </source>
</evidence>
<protein>
    <recommendedName>
        <fullName evidence="8">Endoribonuclease YbeY</fullName>
        <ecNumber evidence="8">3.1.-.-</ecNumber>
    </recommendedName>
</protein>
<keyword evidence="9" id="KW-0482">Metalloprotease</keyword>
<dbReference type="PANTHER" id="PTHR46986:SF1">
    <property type="entry name" value="ENDORIBONUCLEASE YBEY, CHLOROPLASTIC"/>
    <property type="match status" value="1"/>
</dbReference>